<dbReference type="AlphaFoldDB" id="A0A1V9YVM6"/>
<comment type="caution">
    <text evidence="2">The sequence shown here is derived from an EMBL/GenBank/DDBJ whole genome shotgun (WGS) entry which is preliminary data.</text>
</comment>
<feature type="transmembrane region" description="Helical" evidence="1">
    <location>
        <begin position="38"/>
        <end position="61"/>
    </location>
</feature>
<keyword evidence="1" id="KW-0472">Membrane</keyword>
<keyword evidence="3" id="KW-1185">Reference proteome</keyword>
<feature type="transmembrane region" description="Helical" evidence="1">
    <location>
        <begin position="12"/>
        <end position="31"/>
    </location>
</feature>
<keyword evidence="1" id="KW-0812">Transmembrane</keyword>
<feature type="transmembrane region" description="Helical" evidence="1">
    <location>
        <begin position="73"/>
        <end position="93"/>
    </location>
</feature>
<evidence type="ECO:0000313" key="3">
    <source>
        <dbReference type="Proteomes" id="UP000243217"/>
    </source>
</evidence>
<proteinExistence type="predicted"/>
<reference evidence="2 3" key="1">
    <citation type="journal article" date="2014" name="Genome Biol. Evol.">
        <title>The secreted proteins of Achlya hypogyna and Thraustotheca clavata identify the ancestral oomycete secretome and reveal gene acquisitions by horizontal gene transfer.</title>
        <authorList>
            <person name="Misner I."/>
            <person name="Blouin N."/>
            <person name="Leonard G."/>
            <person name="Richards T.A."/>
            <person name="Lane C.E."/>
        </authorList>
    </citation>
    <scope>NUCLEOTIDE SEQUENCE [LARGE SCALE GENOMIC DNA]</scope>
    <source>
        <strain evidence="2 3">ATCC 34112</strain>
    </source>
</reference>
<dbReference type="OrthoDB" id="79078at2759"/>
<evidence type="ECO:0000256" key="1">
    <source>
        <dbReference type="SAM" id="Phobius"/>
    </source>
</evidence>
<organism evidence="2 3">
    <name type="scientific">Thraustotheca clavata</name>
    <dbReference type="NCBI Taxonomy" id="74557"/>
    <lineage>
        <taxon>Eukaryota</taxon>
        <taxon>Sar</taxon>
        <taxon>Stramenopiles</taxon>
        <taxon>Oomycota</taxon>
        <taxon>Saprolegniomycetes</taxon>
        <taxon>Saprolegniales</taxon>
        <taxon>Achlyaceae</taxon>
        <taxon>Thraustotheca</taxon>
    </lineage>
</organism>
<gene>
    <name evidence="2" type="ORF">THRCLA_22622</name>
</gene>
<evidence type="ECO:0000313" key="2">
    <source>
        <dbReference type="EMBL" id="OQR89884.1"/>
    </source>
</evidence>
<feature type="transmembrane region" description="Helical" evidence="1">
    <location>
        <begin position="154"/>
        <end position="173"/>
    </location>
</feature>
<accession>A0A1V9YVM6</accession>
<keyword evidence="1" id="KW-1133">Transmembrane helix</keyword>
<dbReference type="Proteomes" id="UP000243217">
    <property type="component" value="Unassembled WGS sequence"/>
</dbReference>
<protein>
    <submittedName>
        <fullName evidence="2">Uncharacterized protein</fullName>
    </submittedName>
</protein>
<sequence length="230" mass="26007">MIYISEALQYMTTILFVMSILGCVNIIITYGHIEGWNILVWIGRSMLCLSGIAAICLLSTSSLDVELASNNVLIYYLRYLVYLLNDIFSIATCKITRKYDMISSITTALNSVVWSLVSPVQHFASIDRQCEFVLLDFLIKCDSGSLNIASRSRFYGLLGLICGSCLVCFLFEFKYDSNPSALLTGIVAIEIHRVLYLFDIKTWRFFSFPLPHQSQPNLLPHISYAIPPLK</sequence>
<dbReference type="EMBL" id="JNBS01002637">
    <property type="protein sequence ID" value="OQR89884.1"/>
    <property type="molecule type" value="Genomic_DNA"/>
</dbReference>
<name>A0A1V9YVM6_9STRA</name>